<reference evidence="1 2" key="1">
    <citation type="submission" date="2015-12" db="EMBL/GenBank/DDBJ databases">
        <authorList>
            <person name="Lauer A."/>
            <person name="Humrighouse B."/>
            <person name="Loparev V."/>
            <person name="Shewmaker P.L."/>
            <person name="Whitney A.M."/>
            <person name="McLaughlin R.W."/>
        </authorList>
    </citation>
    <scope>NUCLEOTIDE SEQUENCE [LARGE SCALE GENOMIC DNA]</scope>
    <source>
        <strain evidence="1 2">LMG 23085</strain>
    </source>
</reference>
<accession>A0ABM5WC39</accession>
<protein>
    <submittedName>
        <fullName evidence="1">Uncharacterized protein</fullName>
    </submittedName>
</protein>
<gene>
    <name evidence="1" type="ORF">ATZ33_13790</name>
</gene>
<organism evidence="1 2">
    <name type="scientific">Enterococcus silesiacus</name>
    <dbReference type="NCBI Taxonomy" id="332949"/>
    <lineage>
        <taxon>Bacteria</taxon>
        <taxon>Bacillati</taxon>
        <taxon>Bacillota</taxon>
        <taxon>Bacilli</taxon>
        <taxon>Lactobacillales</taxon>
        <taxon>Enterococcaceae</taxon>
        <taxon>Enterococcus</taxon>
    </lineage>
</organism>
<name>A0ABM5WC39_9ENTE</name>
<dbReference type="Proteomes" id="UP000065511">
    <property type="component" value="Chromosome"/>
</dbReference>
<sequence length="104" mass="12162">MVRKIKCDCSERTGTKITSLDCFNEIKSFFLTQTKNKIFTSKKVTHPYYVGVGQNEVIEWFADKWYVCNCCGTLWEVNYPDFPAPGFVRKFSDGKYYAKDENEL</sequence>
<dbReference type="EMBL" id="CP013614">
    <property type="protein sequence ID" value="ALS02419.1"/>
    <property type="molecule type" value="Genomic_DNA"/>
</dbReference>
<evidence type="ECO:0000313" key="1">
    <source>
        <dbReference type="EMBL" id="ALS02419.1"/>
    </source>
</evidence>
<proteinExistence type="predicted"/>
<evidence type="ECO:0000313" key="2">
    <source>
        <dbReference type="Proteomes" id="UP000065511"/>
    </source>
</evidence>
<keyword evidence="2" id="KW-1185">Reference proteome</keyword>
<dbReference type="RefSeq" id="WP_071878830.1">
    <property type="nucleotide sequence ID" value="NZ_JXLC01000026.1"/>
</dbReference>